<evidence type="ECO:0000313" key="2">
    <source>
        <dbReference type="Proteomes" id="UP000015103"/>
    </source>
</evidence>
<evidence type="ECO:0000313" key="1">
    <source>
        <dbReference type="EnsemblMetazoa" id="RPRC014301-PA"/>
    </source>
</evidence>
<dbReference type="AlphaFoldDB" id="T1IDD1"/>
<protein>
    <submittedName>
        <fullName evidence="1">Uncharacterized protein</fullName>
    </submittedName>
</protein>
<reference evidence="1" key="1">
    <citation type="submission" date="2015-05" db="UniProtKB">
        <authorList>
            <consortium name="EnsemblMetazoa"/>
        </authorList>
    </citation>
    <scope>IDENTIFICATION</scope>
</reference>
<dbReference type="HOGENOM" id="CLU_1083030_0_0_1"/>
<name>T1IDD1_RHOPR</name>
<organism evidence="1 2">
    <name type="scientific">Rhodnius prolixus</name>
    <name type="common">Triatomid bug</name>
    <dbReference type="NCBI Taxonomy" id="13249"/>
    <lineage>
        <taxon>Eukaryota</taxon>
        <taxon>Metazoa</taxon>
        <taxon>Ecdysozoa</taxon>
        <taxon>Arthropoda</taxon>
        <taxon>Hexapoda</taxon>
        <taxon>Insecta</taxon>
        <taxon>Pterygota</taxon>
        <taxon>Neoptera</taxon>
        <taxon>Paraneoptera</taxon>
        <taxon>Hemiptera</taxon>
        <taxon>Heteroptera</taxon>
        <taxon>Panheteroptera</taxon>
        <taxon>Cimicomorpha</taxon>
        <taxon>Reduviidae</taxon>
        <taxon>Triatominae</taxon>
        <taxon>Rhodnius</taxon>
    </lineage>
</organism>
<dbReference type="EnsemblMetazoa" id="RPRC014301-RA">
    <property type="protein sequence ID" value="RPRC014301-PA"/>
    <property type="gene ID" value="RPRC014301"/>
</dbReference>
<accession>T1IDD1</accession>
<sequence length="257" mass="29154">MEAASKEFGLEVNCKKAKYLVVTRGGYFATYGWGNVPLKDDSEYNKVLEYKNIIKNIYCRPIRVKKPKPNTEIVYGWNTASQEQSNGNNKTPNDLVKLCRKRKRINAAEWINDGVSTSAAGAVEIMQVDDEIAFTSTTDCIDIDCVRSSIMKTHWAAASARFITTFVNNPFGHKCDVCDRLWFLRSLKLTKEIHLPLLNNTFPEEPVAYSRTTHGRVHDTATVFEHREFSKGLEWHEFVQSLIQFAKKALGQVADGP</sequence>
<dbReference type="EMBL" id="ACPB03008207">
    <property type="status" value="NOT_ANNOTATED_CDS"/>
    <property type="molecule type" value="Genomic_DNA"/>
</dbReference>
<dbReference type="Proteomes" id="UP000015103">
    <property type="component" value="Unassembled WGS sequence"/>
</dbReference>
<proteinExistence type="predicted"/>
<keyword evidence="2" id="KW-1185">Reference proteome</keyword>
<dbReference type="InParanoid" id="T1IDD1"/>
<dbReference type="VEuPathDB" id="VectorBase:RPRC014301"/>